<dbReference type="AlphaFoldDB" id="A0A812QYD6"/>
<keyword evidence="2" id="KW-1185">Reference proteome</keyword>
<organism evidence="1 2">
    <name type="scientific">Symbiodinium pilosum</name>
    <name type="common">Dinoflagellate</name>
    <dbReference type="NCBI Taxonomy" id="2952"/>
    <lineage>
        <taxon>Eukaryota</taxon>
        <taxon>Sar</taxon>
        <taxon>Alveolata</taxon>
        <taxon>Dinophyceae</taxon>
        <taxon>Suessiales</taxon>
        <taxon>Symbiodiniaceae</taxon>
        <taxon>Symbiodinium</taxon>
    </lineage>
</organism>
<name>A0A812QYD6_SYMPI</name>
<reference evidence="1" key="1">
    <citation type="submission" date="2021-02" db="EMBL/GenBank/DDBJ databases">
        <authorList>
            <person name="Dougan E. K."/>
            <person name="Rhodes N."/>
            <person name="Thang M."/>
            <person name="Chan C."/>
        </authorList>
    </citation>
    <scope>NUCLEOTIDE SEQUENCE</scope>
</reference>
<sequence length="868" mass="96073">MTEINQHFRSMSLSFRGAERQPPTLLQMALRFSRVMELQEMTVSGNTETRLKAAIDSFNSCGSLNVRHQLDDDKRKSLLNLLVGTTKETRDVMTRHLNFFKWKESALSTEQLKSSRWLLNAGRKNVAEAVKPYLVMTPRSQEMLMTLHVRQFEKAGRRLKASARSRLRLSATEFEKLADYAAMMESVRVQAKLVNSKPEIESAILAAFYARDHFDEITVAATTKSETFRLQSLSFWMEFVEPPAIPSSLVMDSLSMDVAAAEEAAAAAKFGEIKAMLEYNMAKAKIDSQAHIRKVMHAKEQNNIGLVEEHMKTRAFMSTTTDMVLPSTYDTFVKGVCVKTNLTLGDILTVGYVDTTKMGVLTQTLIDRVGQWCQDVVARNPLSALHECTCIIIILPLLASAAGAGCLRADVRRLEDKLIHHNLEIRQFVVVPDMAHVHANAAAPEAYVNLLAVSDVTLPAKGTGHRASKITEKVDPAGVNYFCNSLLWTRQTLGERPRMIPEAEYVTLQSGFSSHECRRNLTDLQETAQWQGGADIPRTDPAVLRRCILAHATLYDGCVEKAAMTMKLASFSQTDEPKAFMSPGVHKGVVGCVVTCWYEVRAPETGEQPKDRMWNLQAALLGPLEGGCSTVRQEQTSFRPGASGVSADSFVFMQVDVPVLAERPNLQLCILNDGVLTLPRDVRMMFLQDPVRSVEWKEVLRQFDATYQSGAAAAAASSSTGASPAAASTFDWSSVFGGQTQFDEGKIKAKYALAGVANVTCYIVTPSDYEEPGPDDEDTPPPQYQFWMRASVDLTVPDTLPVLTYGPGTWVTDARAKTALSETPDKVVLCAFQSCEDVVVLEERLSDRVRLASMLQRCIHGSELFLCS</sequence>
<accession>A0A812QYD6</accession>
<proteinExistence type="predicted"/>
<dbReference type="EMBL" id="CAJNIZ010018438">
    <property type="protein sequence ID" value="CAE7409764.1"/>
    <property type="molecule type" value="Genomic_DNA"/>
</dbReference>
<dbReference type="Proteomes" id="UP000649617">
    <property type="component" value="Unassembled WGS sequence"/>
</dbReference>
<protein>
    <submittedName>
        <fullName evidence="1">Uncharacterized protein</fullName>
    </submittedName>
</protein>
<evidence type="ECO:0000313" key="2">
    <source>
        <dbReference type="Proteomes" id="UP000649617"/>
    </source>
</evidence>
<comment type="caution">
    <text evidence="1">The sequence shown here is derived from an EMBL/GenBank/DDBJ whole genome shotgun (WGS) entry which is preliminary data.</text>
</comment>
<dbReference type="OrthoDB" id="446733at2759"/>
<gene>
    <name evidence="1" type="ORF">SPIL2461_LOCUS10103</name>
</gene>
<evidence type="ECO:0000313" key="1">
    <source>
        <dbReference type="EMBL" id="CAE7409764.1"/>
    </source>
</evidence>